<keyword evidence="3" id="KW-0010">Activator</keyword>
<dbReference type="RefSeq" id="WP_111980719.1">
    <property type="nucleotide sequence ID" value="NZ_NFZS01000001.1"/>
</dbReference>
<dbReference type="SMART" id="SM00342">
    <property type="entry name" value="HTH_ARAC"/>
    <property type="match status" value="1"/>
</dbReference>
<dbReference type="Pfam" id="PF12833">
    <property type="entry name" value="HTH_18"/>
    <property type="match status" value="1"/>
</dbReference>
<dbReference type="PROSITE" id="PS01124">
    <property type="entry name" value="HTH_ARAC_FAMILY_2"/>
    <property type="match status" value="1"/>
</dbReference>
<keyword evidence="4" id="KW-0804">Transcription</keyword>
<dbReference type="InterPro" id="IPR050204">
    <property type="entry name" value="AraC_XylS_family_regulators"/>
</dbReference>
<proteinExistence type="predicted"/>
<evidence type="ECO:0000259" key="5">
    <source>
        <dbReference type="PROSITE" id="PS01124"/>
    </source>
</evidence>
<dbReference type="InterPro" id="IPR020449">
    <property type="entry name" value="Tscrpt_reg_AraC-type_HTH"/>
</dbReference>
<evidence type="ECO:0000256" key="1">
    <source>
        <dbReference type="ARBA" id="ARBA00023015"/>
    </source>
</evidence>
<dbReference type="PRINTS" id="PR00032">
    <property type="entry name" value="HTHARAC"/>
</dbReference>
<dbReference type="GO" id="GO:0043565">
    <property type="term" value="F:sequence-specific DNA binding"/>
    <property type="evidence" value="ECO:0007669"/>
    <property type="project" value="InterPro"/>
</dbReference>
<keyword evidence="7" id="KW-1185">Reference proteome</keyword>
<dbReference type="InterPro" id="IPR018062">
    <property type="entry name" value="HTH_AraC-typ_CS"/>
</dbReference>
<protein>
    <submittedName>
        <fullName evidence="6">AraC family transcriptional regulator</fullName>
    </submittedName>
</protein>
<evidence type="ECO:0000256" key="4">
    <source>
        <dbReference type="ARBA" id="ARBA00023163"/>
    </source>
</evidence>
<organism evidence="6 7">
    <name type="scientific">Dyella jiangningensis</name>
    <dbReference type="NCBI Taxonomy" id="1379159"/>
    <lineage>
        <taxon>Bacteria</taxon>
        <taxon>Pseudomonadati</taxon>
        <taxon>Pseudomonadota</taxon>
        <taxon>Gammaproteobacteria</taxon>
        <taxon>Lysobacterales</taxon>
        <taxon>Rhodanobacteraceae</taxon>
        <taxon>Dyella</taxon>
    </lineage>
</organism>
<evidence type="ECO:0000313" key="6">
    <source>
        <dbReference type="EMBL" id="RAO76645.1"/>
    </source>
</evidence>
<dbReference type="EMBL" id="NFZS01000001">
    <property type="protein sequence ID" value="RAO76645.1"/>
    <property type="molecule type" value="Genomic_DNA"/>
</dbReference>
<accession>A0A328P7R6</accession>
<evidence type="ECO:0000256" key="3">
    <source>
        <dbReference type="ARBA" id="ARBA00023159"/>
    </source>
</evidence>
<dbReference type="SUPFAM" id="SSF51215">
    <property type="entry name" value="Regulatory protein AraC"/>
    <property type="match status" value="1"/>
</dbReference>
<name>A0A328P7R6_9GAMM</name>
<dbReference type="InterPro" id="IPR037923">
    <property type="entry name" value="HTH-like"/>
</dbReference>
<dbReference type="PANTHER" id="PTHR46796">
    <property type="entry name" value="HTH-TYPE TRANSCRIPTIONAL ACTIVATOR RHAS-RELATED"/>
    <property type="match status" value="1"/>
</dbReference>
<comment type="caution">
    <text evidence="6">The sequence shown here is derived from an EMBL/GenBank/DDBJ whole genome shotgun (WGS) entry which is preliminary data.</text>
</comment>
<dbReference type="SUPFAM" id="SSF46689">
    <property type="entry name" value="Homeodomain-like"/>
    <property type="match status" value="2"/>
</dbReference>
<feature type="domain" description="HTH araC/xylS-type" evidence="5">
    <location>
        <begin position="161"/>
        <end position="259"/>
    </location>
</feature>
<gene>
    <name evidence="6" type="ORF">CA260_01605</name>
</gene>
<keyword evidence="2" id="KW-0238">DNA-binding</keyword>
<keyword evidence="1" id="KW-0805">Transcription regulation</keyword>
<reference evidence="6 7" key="1">
    <citation type="journal article" date="2018" name="Genet. Mol. Biol.">
        <title>The genome sequence of Dyella jiangningensis FCAV SCS01 from a lignocellulose-decomposing microbial consortium metagenome reveals potential for biotechnological applications.</title>
        <authorList>
            <person name="Desiderato J.G."/>
            <person name="Alvarenga D.O."/>
            <person name="Constancio M.T.L."/>
            <person name="Alves L.M.C."/>
            <person name="Varani A.M."/>
        </authorList>
    </citation>
    <scope>NUCLEOTIDE SEQUENCE [LARGE SCALE GENOMIC DNA]</scope>
    <source>
        <strain evidence="6 7">FCAV SCS01</strain>
    </source>
</reference>
<sequence>MEHLKRANYGQPDQVRRLGSLQVSATPYMAGDALPWHEHDEGYLCLVAAGAYTQQSSSGELDCAPGLLLTHPQGHRHANRFGPHGARCISIFFTDEAGSTTRLLRDHRQLRLPEASRLLARIERELRATDDAAALALQSAVLELVALACRMEGERRPAWLQRVLQRLHDDPLATPTLQELARLAGVHPSHLARTFQRAQGSTVGDYQRGLRIELARQALAANDLSVAEVAAQAGFSDQSHFARVFKRVTGDTPRDYRHKVQKAS</sequence>
<dbReference type="InterPro" id="IPR009057">
    <property type="entry name" value="Homeodomain-like_sf"/>
</dbReference>
<dbReference type="OrthoDB" id="8737373at2"/>
<dbReference type="InterPro" id="IPR018060">
    <property type="entry name" value="HTH_AraC"/>
</dbReference>
<dbReference type="Gene3D" id="1.10.10.60">
    <property type="entry name" value="Homeodomain-like"/>
    <property type="match status" value="2"/>
</dbReference>
<dbReference type="PROSITE" id="PS00041">
    <property type="entry name" value="HTH_ARAC_FAMILY_1"/>
    <property type="match status" value="1"/>
</dbReference>
<evidence type="ECO:0000313" key="7">
    <source>
        <dbReference type="Proteomes" id="UP000248926"/>
    </source>
</evidence>
<dbReference type="AlphaFoldDB" id="A0A328P7R6"/>
<dbReference type="Proteomes" id="UP000248926">
    <property type="component" value="Unassembled WGS sequence"/>
</dbReference>
<evidence type="ECO:0000256" key="2">
    <source>
        <dbReference type="ARBA" id="ARBA00023125"/>
    </source>
</evidence>
<dbReference type="GO" id="GO:0003700">
    <property type="term" value="F:DNA-binding transcription factor activity"/>
    <property type="evidence" value="ECO:0007669"/>
    <property type="project" value="InterPro"/>
</dbReference>